<dbReference type="EMBL" id="AM920436">
    <property type="protein sequence ID" value="CAP96238.1"/>
    <property type="molecule type" value="Genomic_DNA"/>
</dbReference>
<dbReference type="HOGENOM" id="CLU_1548117_0_0_1"/>
<gene>
    <name evidence="1" type="ORF">Pc21g13410</name>
    <name evidence="1" type="ORF">PCH_Pc21g13410</name>
</gene>
<evidence type="ECO:0000313" key="2">
    <source>
        <dbReference type="Proteomes" id="UP000000724"/>
    </source>
</evidence>
<name>B6HMV1_PENRW</name>
<protein>
    <submittedName>
        <fullName evidence="1">Uncharacterized protein</fullName>
    </submittedName>
</protein>
<proteinExistence type="predicted"/>
<keyword evidence="2" id="KW-1185">Reference proteome</keyword>
<sequence>MIGDPVMPEAQRFIADQIRQDLASAMPWNYGFGSFLVILARVVRRLGCATLPQNGVNLQGWPLSNSTGGFSNGGVLVRQVRWRQALLVYRSPGWILLVQIPIFNSGAVHISVSCCCAPAHGLAGCNFYCLCGSLAVTAQQVLPLLQEENAAIENAAIRAHRIDEDSNFLPDTT</sequence>
<dbReference type="VEuPathDB" id="FungiDB:PCH_Pc21g13410"/>
<accession>B6HMV1</accession>
<organism evidence="1 2">
    <name type="scientific">Penicillium rubens (strain ATCC 28089 / DSM 1075 / NRRL 1951 / Wisconsin 54-1255)</name>
    <name type="common">Penicillium chrysogenum</name>
    <dbReference type="NCBI Taxonomy" id="500485"/>
    <lineage>
        <taxon>Eukaryota</taxon>
        <taxon>Fungi</taxon>
        <taxon>Dikarya</taxon>
        <taxon>Ascomycota</taxon>
        <taxon>Pezizomycotina</taxon>
        <taxon>Eurotiomycetes</taxon>
        <taxon>Eurotiomycetidae</taxon>
        <taxon>Eurotiales</taxon>
        <taxon>Aspergillaceae</taxon>
        <taxon>Penicillium</taxon>
        <taxon>Penicillium chrysogenum species complex</taxon>
    </lineage>
</organism>
<dbReference type="AlphaFoldDB" id="B6HMV1"/>
<reference evidence="1 2" key="1">
    <citation type="journal article" date="2008" name="Nat. Biotechnol.">
        <title>Genome sequencing and analysis of the filamentous fungus Penicillium chrysogenum.</title>
        <authorList>
            <person name="van den Berg M.A."/>
            <person name="Albang R."/>
            <person name="Albermann K."/>
            <person name="Badger J.H."/>
            <person name="Daran J.-M."/>
            <person name="Driessen A.J.M."/>
            <person name="Garcia-Estrada C."/>
            <person name="Fedorova N.D."/>
            <person name="Harris D.M."/>
            <person name="Heijne W.H.M."/>
            <person name="Joardar V.S."/>
            <person name="Kiel J.A.K.W."/>
            <person name="Kovalchuk A."/>
            <person name="Martin J.F."/>
            <person name="Nierman W.C."/>
            <person name="Nijland J.G."/>
            <person name="Pronk J.T."/>
            <person name="Roubos J.A."/>
            <person name="van der Klei I.J."/>
            <person name="van Peij N.N.M.E."/>
            <person name="Veenhuis M."/>
            <person name="von Doehren H."/>
            <person name="Wagner C."/>
            <person name="Wortman J.R."/>
            <person name="Bovenberg R.A.L."/>
        </authorList>
    </citation>
    <scope>NUCLEOTIDE SEQUENCE [LARGE SCALE GENOMIC DNA]</scope>
    <source>
        <strain evidence="2">ATCC 28089 / DSM 1075 / NRRL 1951 / Wisconsin 54-1255</strain>
    </source>
</reference>
<dbReference type="Proteomes" id="UP000000724">
    <property type="component" value="Contig Pc00c21"/>
</dbReference>
<evidence type="ECO:0000313" key="1">
    <source>
        <dbReference type="EMBL" id="CAP96238.1"/>
    </source>
</evidence>